<comment type="function">
    <text evidence="6">HflC and HflK could regulate a protease.</text>
</comment>
<name>A0ABS2JN53_9GAMM</name>
<dbReference type="InterPro" id="IPR010200">
    <property type="entry name" value="HflC"/>
</dbReference>
<dbReference type="EMBL" id="JADIKC010000001">
    <property type="protein sequence ID" value="MBM7120019.1"/>
    <property type="molecule type" value="Genomic_DNA"/>
</dbReference>
<evidence type="ECO:0000256" key="2">
    <source>
        <dbReference type="ARBA" id="ARBA00007862"/>
    </source>
</evidence>
<feature type="domain" description="Band 7" evidence="7">
    <location>
        <begin position="18"/>
        <end position="182"/>
    </location>
</feature>
<reference evidence="8 9" key="1">
    <citation type="submission" date="2020-10" db="EMBL/GenBank/DDBJ databases">
        <title>Phylogeny of dyella-like bacteria.</title>
        <authorList>
            <person name="Fu J."/>
        </authorList>
    </citation>
    <scope>NUCLEOTIDE SEQUENCE [LARGE SCALE GENOMIC DNA]</scope>
    <source>
        <strain evidence="8 9">THG-B117</strain>
    </source>
</reference>
<keyword evidence="8" id="KW-0645">Protease</keyword>
<dbReference type="CDD" id="cd03405">
    <property type="entry name" value="SPFH_HflC"/>
    <property type="match status" value="1"/>
</dbReference>
<dbReference type="InterPro" id="IPR036013">
    <property type="entry name" value="Band_7/SPFH_dom_sf"/>
</dbReference>
<accession>A0ABS2JN53</accession>
<evidence type="ECO:0000259" key="7">
    <source>
        <dbReference type="SMART" id="SM00244"/>
    </source>
</evidence>
<keyword evidence="3" id="KW-0812">Transmembrane</keyword>
<dbReference type="Pfam" id="PF01145">
    <property type="entry name" value="Band_7"/>
    <property type="match status" value="1"/>
</dbReference>
<dbReference type="RefSeq" id="WP_204634474.1">
    <property type="nucleotide sequence ID" value="NZ_CP183983.1"/>
</dbReference>
<keyword evidence="4" id="KW-1133">Transmembrane helix</keyword>
<organism evidence="8 9">
    <name type="scientific">Dyella kyungheensis</name>
    <dbReference type="NCBI Taxonomy" id="1242174"/>
    <lineage>
        <taxon>Bacteria</taxon>
        <taxon>Pseudomonadati</taxon>
        <taxon>Pseudomonadota</taxon>
        <taxon>Gammaproteobacteria</taxon>
        <taxon>Lysobacterales</taxon>
        <taxon>Rhodanobacteraceae</taxon>
        <taxon>Dyella</taxon>
    </lineage>
</organism>
<evidence type="ECO:0000256" key="4">
    <source>
        <dbReference type="ARBA" id="ARBA00022989"/>
    </source>
</evidence>
<dbReference type="GO" id="GO:0008233">
    <property type="term" value="F:peptidase activity"/>
    <property type="evidence" value="ECO:0007669"/>
    <property type="project" value="UniProtKB-KW"/>
</dbReference>
<evidence type="ECO:0000256" key="6">
    <source>
        <dbReference type="PIRNR" id="PIRNR005651"/>
    </source>
</evidence>
<keyword evidence="8" id="KW-0378">Hydrolase</keyword>
<comment type="caution">
    <text evidence="8">The sequence shown here is derived from an EMBL/GenBank/DDBJ whole genome shotgun (WGS) entry which is preliminary data.</text>
</comment>
<dbReference type="PIRSF" id="PIRSF005651">
    <property type="entry name" value="HflC"/>
    <property type="match status" value="1"/>
</dbReference>
<evidence type="ECO:0000256" key="3">
    <source>
        <dbReference type="ARBA" id="ARBA00022692"/>
    </source>
</evidence>
<keyword evidence="5" id="KW-0472">Membrane</keyword>
<dbReference type="SUPFAM" id="SSF117892">
    <property type="entry name" value="Band 7/SPFH domain"/>
    <property type="match status" value="1"/>
</dbReference>
<proteinExistence type="inferred from homology"/>
<dbReference type="InterPro" id="IPR001107">
    <property type="entry name" value="Band_7"/>
</dbReference>
<dbReference type="Gene3D" id="3.30.479.30">
    <property type="entry name" value="Band 7 domain"/>
    <property type="match status" value="1"/>
</dbReference>
<evidence type="ECO:0000313" key="8">
    <source>
        <dbReference type="EMBL" id="MBM7120019.1"/>
    </source>
</evidence>
<keyword evidence="9" id="KW-1185">Reference proteome</keyword>
<dbReference type="PANTHER" id="PTHR42911:SF1">
    <property type="entry name" value="MODULATOR OF FTSH PROTEASE HFLC"/>
    <property type="match status" value="1"/>
</dbReference>
<dbReference type="Proteomes" id="UP001430065">
    <property type="component" value="Unassembled WGS sequence"/>
</dbReference>
<dbReference type="PANTHER" id="PTHR42911">
    <property type="entry name" value="MODULATOR OF FTSH PROTEASE HFLC"/>
    <property type="match status" value="1"/>
</dbReference>
<comment type="subcellular location">
    <subcellularLocation>
        <location evidence="1">Membrane</location>
        <topology evidence="1">Single-pass membrane protein</topology>
    </subcellularLocation>
</comment>
<dbReference type="NCBIfam" id="TIGR01932">
    <property type="entry name" value="hflC"/>
    <property type="match status" value="1"/>
</dbReference>
<dbReference type="GO" id="GO:0006508">
    <property type="term" value="P:proteolysis"/>
    <property type="evidence" value="ECO:0007669"/>
    <property type="project" value="UniProtKB-KW"/>
</dbReference>
<dbReference type="SMART" id="SM00244">
    <property type="entry name" value="PHB"/>
    <property type="match status" value="1"/>
</dbReference>
<sequence length="289" mass="32370">MKFASAIIAVLVVLLGFNSLFVVHEGQTALVLQFGRIVRTGDQPGLHAKLPFIQQVMTFDNRILTLEAPPERYFTSEKKSVNVDFYVKWRIADNAAYYRATAGDELQAANRLTPIVKDALRFEFNGRTLQELVSAGRKDVTERVRKQTDAAARKNFGIAVVDVRIKRIDLPDEVSESVYKRMRAERTQLANELRYTGQQAAETIKADADRQAQVVKAEAERDAAKVKGEGDAQAAAIYAQAYGQDPEFFAFYRSLAAYRTSFKDGKGVLVLRPDSEFLKYFSDGASSKH</sequence>
<evidence type="ECO:0000313" key="9">
    <source>
        <dbReference type="Proteomes" id="UP001430065"/>
    </source>
</evidence>
<evidence type="ECO:0000256" key="1">
    <source>
        <dbReference type="ARBA" id="ARBA00004167"/>
    </source>
</evidence>
<evidence type="ECO:0000256" key="5">
    <source>
        <dbReference type="ARBA" id="ARBA00023136"/>
    </source>
</evidence>
<gene>
    <name evidence="8" type="primary">hflC</name>
    <name evidence="8" type="ORF">ISP20_02495</name>
</gene>
<comment type="similarity">
    <text evidence="2 6">Belongs to the band 7/mec-2 family. HflC subfamily.</text>
</comment>
<protein>
    <recommendedName>
        <fullName evidence="6">Protein HflC</fullName>
    </recommendedName>
</protein>